<dbReference type="Proteomes" id="UP001331761">
    <property type="component" value="Unassembled WGS sequence"/>
</dbReference>
<dbReference type="Pfam" id="PF00860">
    <property type="entry name" value="Xan_ur_permease"/>
    <property type="match status" value="1"/>
</dbReference>
<evidence type="ECO:0000256" key="4">
    <source>
        <dbReference type="ARBA" id="ARBA00022989"/>
    </source>
</evidence>
<protein>
    <submittedName>
        <fullName evidence="7">Uncharacterized protein</fullName>
    </submittedName>
</protein>
<feature type="transmembrane region" description="Helical" evidence="6">
    <location>
        <begin position="130"/>
        <end position="149"/>
    </location>
</feature>
<feature type="transmembrane region" description="Helical" evidence="6">
    <location>
        <begin position="90"/>
        <end position="109"/>
    </location>
</feature>
<keyword evidence="4 6" id="KW-1133">Transmembrane helix</keyword>
<keyword evidence="3 6" id="KW-0812">Transmembrane</keyword>
<comment type="similarity">
    <text evidence="2">Belongs to the nucleobase:cation symporter-2 (NCS2) (TC 2.A.40) family.</text>
</comment>
<evidence type="ECO:0000313" key="8">
    <source>
        <dbReference type="Proteomes" id="UP001331761"/>
    </source>
</evidence>
<comment type="subcellular location">
    <subcellularLocation>
        <location evidence="1">Membrane</location>
        <topology evidence="1">Multi-pass membrane protein</topology>
    </subcellularLocation>
</comment>
<dbReference type="GO" id="GO:0022857">
    <property type="term" value="F:transmembrane transporter activity"/>
    <property type="evidence" value="ECO:0007669"/>
    <property type="project" value="InterPro"/>
</dbReference>
<sequence>AIAFLPPLLAYKATQECSYTESDHVDAELWQGRLQEISGSLFIACISFLLIGGTGLAGALAKLIGPMTIVPLMILLTTSIVPTIEVKLSLHWISLVMLVSIVAMAVYLEDVRLPVPYYSFNKSRVITTRIRLFGQFPVGLMLVAIGTFSNIEATQRKTCIGRYRALIFTL</sequence>
<dbReference type="PANTHER" id="PTHR11119">
    <property type="entry name" value="XANTHINE-URACIL / VITAMIN C PERMEASE FAMILY MEMBER"/>
    <property type="match status" value="1"/>
</dbReference>
<keyword evidence="8" id="KW-1185">Reference proteome</keyword>
<feature type="non-terminal residue" evidence="7">
    <location>
        <position position="170"/>
    </location>
</feature>
<evidence type="ECO:0000256" key="5">
    <source>
        <dbReference type="ARBA" id="ARBA00023136"/>
    </source>
</evidence>
<name>A0AAN8FA67_TRICO</name>
<proteinExistence type="inferred from homology"/>
<evidence type="ECO:0000256" key="2">
    <source>
        <dbReference type="ARBA" id="ARBA00008821"/>
    </source>
</evidence>
<evidence type="ECO:0000313" key="7">
    <source>
        <dbReference type="EMBL" id="KAK5975825.1"/>
    </source>
</evidence>
<gene>
    <name evidence="7" type="ORF">GCK32_019339</name>
</gene>
<evidence type="ECO:0000256" key="1">
    <source>
        <dbReference type="ARBA" id="ARBA00004141"/>
    </source>
</evidence>
<reference evidence="7 8" key="1">
    <citation type="submission" date="2019-10" db="EMBL/GenBank/DDBJ databases">
        <title>Assembly and Annotation for the nematode Trichostrongylus colubriformis.</title>
        <authorList>
            <person name="Martin J."/>
        </authorList>
    </citation>
    <scope>NUCLEOTIDE SEQUENCE [LARGE SCALE GENOMIC DNA]</scope>
    <source>
        <strain evidence="7">G859</strain>
        <tissue evidence="7">Whole worm</tissue>
    </source>
</reference>
<accession>A0AAN8FA67</accession>
<feature type="non-terminal residue" evidence="7">
    <location>
        <position position="1"/>
    </location>
</feature>
<organism evidence="7 8">
    <name type="scientific">Trichostrongylus colubriformis</name>
    <name type="common">Black scour worm</name>
    <dbReference type="NCBI Taxonomy" id="6319"/>
    <lineage>
        <taxon>Eukaryota</taxon>
        <taxon>Metazoa</taxon>
        <taxon>Ecdysozoa</taxon>
        <taxon>Nematoda</taxon>
        <taxon>Chromadorea</taxon>
        <taxon>Rhabditida</taxon>
        <taxon>Rhabditina</taxon>
        <taxon>Rhabditomorpha</taxon>
        <taxon>Strongyloidea</taxon>
        <taxon>Trichostrongylidae</taxon>
        <taxon>Trichostrongylus</taxon>
    </lineage>
</organism>
<keyword evidence="5 6" id="KW-0472">Membrane</keyword>
<feature type="transmembrane region" description="Helical" evidence="6">
    <location>
        <begin position="37"/>
        <end position="56"/>
    </location>
</feature>
<dbReference type="EMBL" id="WIXE01012589">
    <property type="protein sequence ID" value="KAK5975825.1"/>
    <property type="molecule type" value="Genomic_DNA"/>
</dbReference>
<dbReference type="AlphaFoldDB" id="A0AAN8FA67"/>
<comment type="caution">
    <text evidence="7">The sequence shown here is derived from an EMBL/GenBank/DDBJ whole genome shotgun (WGS) entry which is preliminary data.</text>
</comment>
<dbReference type="GO" id="GO:0016020">
    <property type="term" value="C:membrane"/>
    <property type="evidence" value="ECO:0007669"/>
    <property type="project" value="UniProtKB-SubCell"/>
</dbReference>
<feature type="transmembrane region" description="Helical" evidence="6">
    <location>
        <begin position="63"/>
        <end position="84"/>
    </location>
</feature>
<evidence type="ECO:0000256" key="6">
    <source>
        <dbReference type="SAM" id="Phobius"/>
    </source>
</evidence>
<dbReference type="InterPro" id="IPR006043">
    <property type="entry name" value="NCS2"/>
</dbReference>
<evidence type="ECO:0000256" key="3">
    <source>
        <dbReference type="ARBA" id="ARBA00022692"/>
    </source>
</evidence>